<comment type="caution">
    <text evidence="8">The sequence shown here is derived from an EMBL/GenBank/DDBJ whole genome shotgun (WGS) entry which is preliminary data.</text>
</comment>
<evidence type="ECO:0000313" key="8">
    <source>
        <dbReference type="EMBL" id="KAG2453193.1"/>
    </source>
</evidence>
<dbReference type="FunFam" id="3.30.200.20:FF:000042">
    <property type="entry name" value="Aurora kinase A"/>
    <property type="match status" value="1"/>
</dbReference>
<feature type="region of interest" description="Disordered" evidence="6">
    <location>
        <begin position="589"/>
        <end position="611"/>
    </location>
</feature>
<dbReference type="Proteomes" id="UP000613740">
    <property type="component" value="Unassembled WGS sequence"/>
</dbReference>
<keyword evidence="9" id="KW-1185">Reference proteome</keyword>
<evidence type="ECO:0000256" key="4">
    <source>
        <dbReference type="ARBA" id="ARBA00022840"/>
    </source>
</evidence>
<evidence type="ECO:0000256" key="5">
    <source>
        <dbReference type="PROSITE-ProRule" id="PRU10141"/>
    </source>
</evidence>
<protein>
    <recommendedName>
        <fullName evidence="7">Protein kinase domain-containing protein</fullName>
    </recommendedName>
</protein>
<accession>A0A835WS70</accession>
<name>A0A835WS70_9CHLO</name>
<feature type="region of interest" description="Disordered" evidence="6">
    <location>
        <begin position="952"/>
        <end position="971"/>
    </location>
</feature>
<dbReference type="PANTHER" id="PTHR24348:SF22">
    <property type="entry name" value="NON-SPECIFIC SERINE_THREONINE PROTEIN KINASE"/>
    <property type="match status" value="1"/>
</dbReference>
<dbReference type="PROSITE" id="PS50011">
    <property type="entry name" value="PROTEIN_KINASE_DOM"/>
    <property type="match status" value="1"/>
</dbReference>
<organism evidence="8 9">
    <name type="scientific">Chlamydomonas schloesseri</name>
    <dbReference type="NCBI Taxonomy" id="2026947"/>
    <lineage>
        <taxon>Eukaryota</taxon>
        <taxon>Viridiplantae</taxon>
        <taxon>Chlorophyta</taxon>
        <taxon>core chlorophytes</taxon>
        <taxon>Chlorophyceae</taxon>
        <taxon>CS clade</taxon>
        <taxon>Chlamydomonadales</taxon>
        <taxon>Chlamydomonadaceae</taxon>
        <taxon>Chlamydomonas</taxon>
    </lineage>
</organism>
<dbReference type="InterPro" id="IPR017441">
    <property type="entry name" value="Protein_kinase_ATP_BS"/>
</dbReference>
<dbReference type="PANTHER" id="PTHR24348">
    <property type="entry name" value="SERINE/THREONINE-PROTEIN KINASE UNC-51-RELATED"/>
    <property type="match status" value="1"/>
</dbReference>
<evidence type="ECO:0000259" key="7">
    <source>
        <dbReference type="PROSITE" id="PS50011"/>
    </source>
</evidence>
<evidence type="ECO:0000256" key="3">
    <source>
        <dbReference type="ARBA" id="ARBA00022777"/>
    </source>
</evidence>
<dbReference type="PROSITE" id="PS00108">
    <property type="entry name" value="PROTEIN_KINASE_ST"/>
    <property type="match status" value="1"/>
</dbReference>
<dbReference type="OrthoDB" id="346907at2759"/>
<evidence type="ECO:0000313" key="9">
    <source>
        <dbReference type="Proteomes" id="UP000613740"/>
    </source>
</evidence>
<feature type="binding site" evidence="5">
    <location>
        <position position="44"/>
    </location>
    <ligand>
        <name>ATP</name>
        <dbReference type="ChEBI" id="CHEBI:30616"/>
    </ligand>
</feature>
<dbReference type="AlphaFoldDB" id="A0A835WS70"/>
<feature type="domain" description="Protein kinase" evidence="7">
    <location>
        <begin position="15"/>
        <end position="272"/>
    </location>
</feature>
<evidence type="ECO:0000256" key="1">
    <source>
        <dbReference type="ARBA" id="ARBA00022679"/>
    </source>
</evidence>
<keyword evidence="3" id="KW-0418">Kinase</keyword>
<dbReference type="GO" id="GO:0000407">
    <property type="term" value="C:phagophore assembly site"/>
    <property type="evidence" value="ECO:0007669"/>
    <property type="project" value="TreeGrafter"/>
</dbReference>
<dbReference type="GO" id="GO:0010506">
    <property type="term" value="P:regulation of autophagy"/>
    <property type="evidence" value="ECO:0007669"/>
    <property type="project" value="InterPro"/>
</dbReference>
<dbReference type="InterPro" id="IPR045269">
    <property type="entry name" value="Atg1-like"/>
</dbReference>
<dbReference type="Pfam" id="PF00069">
    <property type="entry name" value="Pkinase"/>
    <property type="match status" value="1"/>
</dbReference>
<dbReference type="InterPro" id="IPR000719">
    <property type="entry name" value="Prot_kinase_dom"/>
</dbReference>
<dbReference type="SMART" id="SM00220">
    <property type="entry name" value="S_TKc"/>
    <property type="match status" value="1"/>
</dbReference>
<keyword evidence="4 5" id="KW-0067">ATP-binding</keyword>
<feature type="region of interest" description="Disordered" evidence="6">
    <location>
        <begin position="298"/>
        <end position="391"/>
    </location>
</feature>
<dbReference type="CDD" id="cd14009">
    <property type="entry name" value="STKc_ATG1_ULK_like"/>
    <property type="match status" value="1"/>
</dbReference>
<dbReference type="GO" id="GO:0005829">
    <property type="term" value="C:cytosol"/>
    <property type="evidence" value="ECO:0007669"/>
    <property type="project" value="TreeGrafter"/>
</dbReference>
<gene>
    <name evidence="8" type="ORF">HYH02_002517</name>
</gene>
<dbReference type="EMBL" id="JAEHOD010000004">
    <property type="protein sequence ID" value="KAG2453193.1"/>
    <property type="molecule type" value="Genomic_DNA"/>
</dbReference>
<reference evidence="8" key="1">
    <citation type="journal article" date="2020" name="bioRxiv">
        <title>Comparative genomics of Chlamydomonas.</title>
        <authorList>
            <person name="Craig R.J."/>
            <person name="Hasan A.R."/>
            <person name="Ness R.W."/>
            <person name="Keightley P.D."/>
        </authorList>
    </citation>
    <scope>NUCLEOTIDE SEQUENCE</scope>
    <source>
        <strain evidence="8">CCAP 11/173</strain>
    </source>
</reference>
<feature type="compositionally biased region" description="Low complexity" evidence="6">
    <location>
        <begin position="541"/>
        <end position="560"/>
    </location>
</feature>
<dbReference type="GO" id="GO:0000045">
    <property type="term" value="P:autophagosome assembly"/>
    <property type="evidence" value="ECO:0007669"/>
    <property type="project" value="TreeGrafter"/>
</dbReference>
<evidence type="ECO:0000256" key="6">
    <source>
        <dbReference type="SAM" id="MobiDB-lite"/>
    </source>
</evidence>
<dbReference type="InterPro" id="IPR011009">
    <property type="entry name" value="Kinase-like_dom_sf"/>
</dbReference>
<evidence type="ECO:0000256" key="2">
    <source>
        <dbReference type="ARBA" id="ARBA00022741"/>
    </source>
</evidence>
<feature type="region of interest" description="Disordered" evidence="6">
    <location>
        <begin position="732"/>
        <end position="770"/>
    </location>
</feature>
<dbReference type="GO" id="GO:0016020">
    <property type="term" value="C:membrane"/>
    <property type="evidence" value="ECO:0007669"/>
    <property type="project" value="TreeGrafter"/>
</dbReference>
<feature type="region of interest" description="Disordered" evidence="6">
    <location>
        <begin position="486"/>
        <end position="560"/>
    </location>
</feature>
<keyword evidence="1" id="KW-0808">Transferase</keyword>
<dbReference type="PROSITE" id="PS00107">
    <property type="entry name" value="PROTEIN_KINASE_ATP"/>
    <property type="match status" value="1"/>
</dbReference>
<feature type="compositionally biased region" description="Pro residues" evidence="6">
    <location>
        <begin position="299"/>
        <end position="308"/>
    </location>
</feature>
<proteinExistence type="predicted"/>
<feature type="compositionally biased region" description="Low complexity" evidence="6">
    <location>
        <begin position="345"/>
        <end position="365"/>
    </location>
</feature>
<dbReference type="GO" id="GO:0005524">
    <property type="term" value="F:ATP binding"/>
    <property type="evidence" value="ECO:0007669"/>
    <property type="project" value="UniProtKB-UniRule"/>
</dbReference>
<dbReference type="GO" id="GO:0005776">
    <property type="term" value="C:autophagosome"/>
    <property type="evidence" value="ECO:0007669"/>
    <property type="project" value="TreeGrafter"/>
</dbReference>
<feature type="compositionally biased region" description="Gly residues" evidence="6">
    <location>
        <begin position="600"/>
        <end position="611"/>
    </location>
</feature>
<sequence length="1053" mass="105442">MAHAPPAARRVIGSWEIIEVLGSGSFAIVWKARHTTTGTLAAVKEVLTDRLNKKLLESLESEIATLRRLKHANIVGLLDLFKEPGKIFLVLEYCGGGDLAQYLRHRGPLGEASCRYLLRHLAEGLKVLRAHNIIHRDLKPQNLLLSDSGPSPTLKIADFGFARSLQPAGMAETLCGSPLYMAPEVLQLARYDAKADLWSVGTILFELLAGRPPFQGANHLQLVQNIERGDAVLPDAVARTLTPGCRQLLHQLLRRNPVERISHDELFAHPFLQGEAASAAVALPAPIAAAVAALAAQEPPAPPGPLQPPSAGQQQRHVPVSQGAVRFITPAAARDRSPVHPLLRPTPGTSPSTSGNSPPAPGSAAVNVAKSQESAAPIHQHQQVQQKPAGTAAAAPQAAVGEGVRVGGVAAPAVAAAAGGAAPAIAVREVIRRSPPPHVAATTAAVESVFMEGAAAAAHATRVAAAGGGGGGADALAESSDSDYVVVCSPSSTPRHLQKPQPQQPQQLSPRTQHPAMCNSAGNSRSNSGGGAPPSPTLSHPAATYQPTPQQQPQPAAQWQQALPPIAAATLPHSAQPAHTPAAATTLTIRVPGPQPSGEAAGGGAIAGAGPGGGGGGDVQLLPRVISLLLDHAKARCTSLLDKEAEARQFGTGGTAAASGLGGWGGAGLAGTEEGAGMAEEAAEAVGTLLVAVRLLAAALSSRSAAAAAAAPAASGTGAGGDAVVGSGNAAAPEVDAASTETPGSDALDVGAKGDSTVPQPQPAVAAGTAPAQSASPFAVAPAAPDAAAGTAGAAADADAAATVTVAADGGARGGRLATATSLRTLAVQARDALALMDEHMHGTVAQLLLGGADVAAAAAVSASVGPSAAPTPVPTPAAAQQPLVPCALDALMATAVRHSRAAAGEELLGHAAGAAEHYGAAADVLAFLLAAPLPPGGGGGDSQLLQHPAAVAPAAQGETQQHEDEASLSHSELLLQSVRPPLAPHDRQRLAKYYAAVKLRQSAATAAAATGAAHNHNTHYANNYYTAGGPKGTPRHAYGNCHQGPHHGAVVY</sequence>
<dbReference type="InterPro" id="IPR008271">
    <property type="entry name" value="Ser/Thr_kinase_AS"/>
</dbReference>
<dbReference type="SUPFAM" id="SSF56112">
    <property type="entry name" value="Protein kinase-like (PK-like)"/>
    <property type="match status" value="1"/>
</dbReference>
<dbReference type="FunFam" id="1.10.510.10:FF:001224">
    <property type="entry name" value="Serine/threonine-protein kinase ATG1t"/>
    <property type="match status" value="1"/>
</dbReference>
<dbReference type="GO" id="GO:0004674">
    <property type="term" value="F:protein serine/threonine kinase activity"/>
    <property type="evidence" value="ECO:0007669"/>
    <property type="project" value="InterPro"/>
</dbReference>
<keyword evidence="2 5" id="KW-0547">Nucleotide-binding</keyword>
<dbReference type="Gene3D" id="1.10.510.10">
    <property type="entry name" value="Transferase(Phosphotransferase) domain 1"/>
    <property type="match status" value="1"/>
</dbReference>